<dbReference type="EMBL" id="AP019400">
    <property type="protein sequence ID" value="BBI33292.1"/>
    <property type="molecule type" value="Genomic_DNA"/>
</dbReference>
<dbReference type="Proteomes" id="UP000289856">
    <property type="component" value="Chromosome"/>
</dbReference>
<gene>
    <name evidence="1" type="ORF">KCTCHS21_26910</name>
</gene>
<evidence type="ECO:0000313" key="1">
    <source>
        <dbReference type="EMBL" id="BBI33292.1"/>
    </source>
</evidence>
<dbReference type="InterPro" id="IPR054271">
    <property type="entry name" value="DUF7002"/>
</dbReference>
<keyword evidence="2" id="KW-1185">Reference proteome</keyword>
<organism evidence="1 2">
    <name type="scientific">Cohnella abietis</name>
    <dbReference type="NCBI Taxonomy" id="2507935"/>
    <lineage>
        <taxon>Bacteria</taxon>
        <taxon>Bacillati</taxon>
        <taxon>Bacillota</taxon>
        <taxon>Bacilli</taxon>
        <taxon>Bacillales</taxon>
        <taxon>Paenibacillaceae</taxon>
        <taxon>Cohnella</taxon>
    </lineage>
</organism>
<sequence>MKEAIIALITKANSRKLLYHFTRVRNLPAIAHFNALMSSYSLNPYFAGERRVEARKVKLHDYSITLNAHLKIVDSMIDASSTQEQFRAYLDRHVFLWPTLKYCQKMWATYMRREPDERFAILVFDAFSLLSENYSAVKLSKYDSGSNPRFPAHCTYKKGPNMFLPLHSFQIITNHTVPVKASEIKEILIEDQVSNLSKHLRSIYVDHIEDIPECWRNLAKPFIDRAPQGTYSQRNNCFDY</sequence>
<dbReference type="RefSeq" id="WP_130608764.1">
    <property type="nucleotide sequence ID" value="NZ_AP019400.1"/>
</dbReference>
<dbReference type="AlphaFoldDB" id="A0A3T1D5A8"/>
<evidence type="ECO:0000313" key="2">
    <source>
        <dbReference type="Proteomes" id="UP000289856"/>
    </source>
</evidence>
<reference evidence="1 2" key="1">
    <citation type="submission" date="2019-01" db="EMBL/GenBank/DDBJ databases">
        <title>Complete genome sequence of Cohnella hallensis HS21 isolated from Korean fir (Abies koreana) rhizospheric soil.</title>
        <authorList>
            <person name="Jiang L."/>
            <person name="Kang S.W."/>
            <person name="Kim S."/>
            <person name="Jung J."/>
            <person name="Kim C.Y."/>
            <person name="Kim D.H."/>
            <person name="Kim S.W."/>
            <person name="Lee J."/>
        </authorList>
    </citation>
    <scope>NUCLEOTIDE SEQUENCE [LARGE SCALE GENOMIC DNA]</scope>
    <source>
        <strain evidence="1 2">HS21</strain>
    </source>
</reference>
<name>A0A3T1D5A8_9BACL</name>
<dbReference type="Pfam" id="PF22531">
    <property type="entry name" value="DUF7002"/>
    <property type="match status" value="1"/>
</dbReference>
<dbReference type="OrthoDB" id="2610977at2"/>
<accession>A0A3T1D5A8</accession>
<protein>
    <submittedName>
        <fullName evidence="1">Uncharacterized protein</fullName>
    </submittedName>
</protein>
<dbReference type="KEGG" id="cohn:KCTCHS21_26910"/>
<proteinExistence type="predicted"/>